<gene>
    <name evidence="2" type="ORF">V8G54_030895</name>
</gene>
<feature type="non-terminal residue" evidence="2">
    <location>
        <position position="1"/>
    </location>
</feature>
<reference evidence="2 3" key="1">
    <citation type="journal article" date="2023" name="Life. Sci Alliance">
        <title>Evolutionary insights into 3D genome organization and epigenetic landscape of Vigna mungo.</title>
        <authorList>
            <person name="Junaid A."/>
            <person name="Singh B."/>
            <person name="Bhatia S."/>
        </authorList>
    </citation>
    <scope>NUCLEOTIDE SEQUENCE [LARGE SCALE GENOMIC DNA]</scope>
    <source>
        <strain evidence="2">Urdbean</strain>
    </source>
</reference>
<organism evidence="2 3">
    <name type="scientific">Vigna mungo</name>
    <name type="common">Black gram</name>
    <name type="synonym">Phaseolus mungo</name>
    <dbReference type="NCBI Taxonomy" id="3915"/>
    <lineage>
        <taxon>Eukaryota</taxon>
        <taxon>Viridiplantae</taxon>
        <taxon>Streptophyta</taxon>
        <taxon>Embryophyta</taxon>
        <taxon>Tracheophyta</taxon>
        <taxon>Spermatophyta</taxon>
        <taxon>Magnoliopsida</taxon>
        <taxon>eudicotyledons</taxon>
        <taxon>Gunneridae</taxon>
        <taxon>Pentapetalae</taxon>
        <taxon>rosids</taxon>
        <taxon>fabids</taxon>
        <taxon>Fabales</taxon>
        <taxon>Fabaceae</taxon>
        <taxon>Papilionoideae</taxon>
        <taxon>50 kb inversion clade</taxon>
        <taxon>NPAAA clade</taxon>
        <taxon>indigoferoid/millettioid clade</taxon>
        <taxon>Phaseoleae</taxon>
        <taxon>Vigna</taxon>
    </lineage>
</organism>
<keyword evidence="3" id="KW-1185">Reference proteome</keyword>
<dbReference type="Proteomes" id="UP001374535">
    <property type="component" value="Chromosome 9"/>
</dbReference>
<keyword evidence="1" id="KW-0812">Transmembrane</keyword>
<dbReference type="AlphaFoldDB" id="A0AAQ3MXU8"/>
<evidence type="ECO:0000256" key="1">
    <source>
        <dbReference type="SAM" id="Phobius"/>
    </source>
</evidence>
<name>A0AAQ3MXU8_VIGMU</name>
<keyword evidence="1" id="KW-1133">Transmembrane helix</keyword>
<feature type="transmembrane region" description="Helical" evidence="1">
    <location>
        <begin position="6"/>
        <end position="26"/>
    </location>
</feature>
<keyword evidence="1" id="KW-0472">Membrane</keyword>
<protein>
    <submittedName>
        <fullName evidence="2">Uncharacterized protein</fullName>
    </submittedName>
</protein>
<proteinExistence type="predicted"/>
<dbReference type="EMBL" id="CP144692">
    <property type="protein sequence ID" value="WVY98744.1"/>
    <property type="molecule type" value="Genomic_DNA"/>
</dbReference>
<evidence type="ECO:0000313" key="2">
    <source>
        <dbReference type="EMBL" id="WVY98744.1"/>
    </source>
</evidence>
<accession>A0AAQ3MXU8</accession>
<evidence type="ECO:0000313" key="3">
    <source>
        <dbReference type="Proteomes" id="UP001374535"/>
    </source>
</evidence>
<sequence length="108" mass="11969">KLLWFLIFVVLKLSLFILKIGCRYLLVHVANSEISFSASFPLYCLPCWFCFYLPPVGATAYTTSLMQVSVSTSPPSTLEATTAATFSPSPSNEVHLFPDPPPRIVTPR</sequence>